<dbReference type="InterPro" id="IPR040198">
    <property type="entry name" value="Fido_containing"/>
</dbReference>
<protein>
    <submittedName>
        <fullName evidence="4">Fic family protein</fullName>
    </submittedName>
</protein>
<dbReference type="PANTHER" id="PTHR13504">
    <property type="entry name" value="FIDO DOMAIN-CONTAINING PROTEIN DDB_G0283145"/>
    <property type="match status" value="1"/>
</dbReference>
<proteinExistence type="predicted"/>
<organism evidence="4 5">
    <name type="scientific">Candidatus Methylospira mobilis</name>
    <dbReference type="NCBI Taxonomy" id="1808979"/>
    <lineage>
        <taxon>Bacteria</taxon>
        <taxon>Pseudomonadati</taxon>
        <taxon>Pseudomonadota</taxon>
        <taxon>Gammaproteobacteria</taxon>
        <taxon>Methylococcales</taxon>
        <taxon>Methylococcaceae</taxon>
        <taxon>Candidatus Methylospira</taxon>
    </lineage>
</organism>
<dbReference type="SUPFAM" id="SSF140931">
    <property type="entry name" value="Fic-like"/>
    <property type="match status" value="1"/>
</dbReference>
<evidence type="ECO:0000313" key="4">
    <source>
        <dbReference type="EMBL" id="QFY44669.1"/>
    </source>
</evidence>
<keyword evidence="2" id="KW-0547">Nucleotide-binding</keyword>
<dbReference type="GO" id="GO:0005524">
    <property type="term" value="F:ATP binding"/>
    <property type="evidence" value="ECO:0007669"/>
    <property type="project" value="UniProtKB-KW"/>
</dbReference>
<keyword evidence="2" id="KW-0067">ATP-binding</keyword>
<dbReference type="RefSeq" id="WP_153250631.1">
    <property type="nucleotide sequence ID" value="NZ_CP044205.1"/>
</dbReference>
<dbReference type="InParanoid" id="A0A5Q0BM40"/>
<dbReference type="PROSITE" id="PS51459">
    <property type="entry name" value="FIDO"/>
    <property type="match status" value="1"/>
</dbReference>
<dbReference type="Pfam" id="PF02661">
    <property type="entry name" value="Fic"/>
    <property type="match status" value="1"/>
</dbReference>
<dbReference type="Gene3D" id="1.10.3290.10">
    <property type="entry name" value="Fido-like domain"/>
    <property type="match status" value="1"/>
</dbReference>
<reference evidence="4 5" key="1">
    <citation type="submission" date="2019-09" db="EMBL/GenBank/DDBJ databases">
        <title>Ecophysiology of the spiral-shaped methanotroph Methylospira mobilis as revealed by the complete genome sequence.</title>
        <authorList>
            <person name="Oshkin I.Y."/>
            <person name="Dedysh S.N."/>
            <person name="Miroshnikov K."/>
            <person name="Danilova O.V."/>
            <person name="Hakobyan A."/>
            <person name="Liesack W."/>
        </authorList>
    </citation>
    <scope>NUCLEOTIDE SEQUENCE [LARGE SCALE GENOMIC DNA]</scope>
    <source>
        <strain evidence="4 5">Shm1</strain>
    </source>
</reference>
<evidence type="ECO:0000313" key="5">
    <source>
        <dbReference type="Proteomes" id="UP000325755"/>
    </source>
</evidence>
<dbReference type="KEGG" id="mmob:F6R98_20240"/>
<dbReference type="OrthoDB" id="9807853at2"/>
<evidence type="ECO:0000259" key="3">
    <source>
        <dbReference type="PROSITE" id="PS51459"/>
    </source>
</evidence>
<gene>
    <name evidence="4" type="ORF">F6R98_20240</name>
</gene>
<dbReference type="InterPro" id="IPR003812">
    <property type="entry name" value="Fido"/>
</dbReference>
<dbReference type="Proteomes" id="UP000325755">
    <property type="component" value="Chromosome"/>
</dbReference>
<dbReference type="PANTHER" id="PTHR13504:SF38">
    <property type="entry name" value="FIDO DOMAIN-CONTAINING PROTEIN"/>
    <property type="match status" value="1"/>
</dbReference>
<evidence type="ECO:0000256" key="2">
    <source>
        <dbReference type="PIRSR" id="PIRSR640198-2"/>
    </source>
</evidence>
<dbReference type="AlphaFoldDB" id="A0A5Q0BM40"/>
<keyword evidence="5" id="KW-1185">Reference proteome</keyword>
<feature type="binding site" evidence="2">
    <location>
        <begin position="276"/>
        <end position="283"/>
    </location>
    <ligand>
        <name>ATP</name>
        <dbReference type="ChEBI" id="CHEBI:30616"/>
    </ligand>
</feature>
<evidence type="ECO:0000256" key="1">
    <source>
        <dbReference type="PIRSR" id="PIRSR640198-1"/>
    </source>
</evidence>
<feature type="binding site" evidence="2">
    <location>
        <begin position="216"/>
        <end position="226"/>
    </location>
    <ligand>
        <name>ATP</name>
        <dbReference type="ChEBI" id="CHEBI:30616"/>
    </ligand>
</feature>
<accession>A0A5Q0BM40</accession>
<feature type="domain" description="Fido" evidence="3">
    <location>
        <begin position="182"/>
        <end position="336"/>
    </location>
</feature>
<dbReference type="EMBL" id="CP044205">
    <property type="protein sequence ID" value="QFY44669.1"/>
    <property type="molecule type" value="Genomic_DNA"/>
</dbReference>
<feature type="active site" evidence="1">
    <location>
        <position position="272"/>
    </location>
</feature>
<name>A0A5Q0BM40_9GAMM</name>
<sequence>MKLPLAPPDAKKILENLSPDTMARLFLARPTALVNGEYLHWDQLRHRSPPDGFSIEHWWFGIKMARQGLLQSLPLLDKLGQPFVFGVPEPLLIHLHHIDQDAAGHIRFESEVATPGNRDRYLLQSLVEEAITSSQLEGASTTRRVAEAMLQEGRQPRDHSERMIFNNFRTMQAIQGLRAQAITPETVLSLHSLLTENTLHDSADAGRLRRSDDVRVVDNPDDTILHQPPSHTELPERLQRLCGFANADENARPFVHPVLRAILLHFMIGYDHPFADGNGRTARALFYWAMARNGYWLTEFTSISHFLRKAPAQYVRAYLHTESDGGDTTYFLFHQLETMRKAITALHDYLARKTQKQRSTELLLAASPELRAELNHRQIDALTHALKYPGASYRIDSHQRNYGVVYQTARADLLALAQLGLLDQIRCGRAFLFIAPADLEQRIADAAKRKA</sequence>
<dbReference type="InterPro" id="IPR036597">
    <property type="entry name" value="Fido-like_dom_sf"/>
</dbReference>